<feature type="domain" description="HD/PDEase" evidence="1">
    <location>
        <begin position="26"/>
        <end position="158"/>
    </location>
</feature>
<evidence type="ECO:0000313" key="3">
    <source>
        <dbReference type="Proteomes" id="UP000824230"/>
    </source>
</evidence>
<dbReference type="Proteomes" id="UP000824230">
    <property type="component" value="Unassembled WGS sequence"/>
</dbReference>
<dbReference type="InterPro" id="IPR006674">
    <property type="entry name" value="HD_domain"/>
</dbReference>
<dbReference type="AlphaFoldDB" id="A0A9D1VN14"/>
<accession>A0A9D1VN14</accession>
<dbReference type="CDD" id="cd00077">
    <property type="entry name" value="HDc"/>
    <property type="match status" value="1"/>
</dbReference>
<dbReference type="SMART" id="SM00471">
    <property type="entry name" value="HDc"/>
    <property type="match status" value="1"/>
</dbReference>
<evidence type="ECO:0000313" key="2">
    <source>
        <dbReference type="EMBL" id="HIX38049.1"/>
    </source>
</evidence>
<evidence type="ECO:0000259" key="1">
    <source>
        <dbReference type="SMART" id="SM00471"/>
    </source>
</evidence>
<dbReference type="Gene3D" id="1.10.3210.10">
    <property type="entry name" value="Hypothetical protein af1432"/>
    <property type="match status" value="1"/>
</dbReference>
<dbReference type="Pfam" id="PF01966">
    <property type="entry name" value="HD"/>
    <property type="match status" value="1"/>
</dbReference>
<sequence length="259" mass="30741">MAQIDIEHAKKEFDKYLMDFDLENPKILLKKVHTYGVVKAADYICTREALDPEDKDLALLIALLHDIGRFEQLKAYNSYDDNRFDHAGFGVKLLFEEGKIKDFISCREYDEMIRQAIAFHSMYSLPEIRDSKILLHCKIIRDADKLDNYRVKSVDSLEAHFDLPKETIQKENVSENVLQAVRDHRCVRREERTTHLDMWVSYLAFIFDLNFPSSFRFIQEHDYINRCIDRMDYHGQSTREAMEEVRRICLDYVQEKAEV</sequence>
<protein>
    <submittedName>
        <fullName evidence="2">HD domain-containing protein</fullName>
    </submittedName>
</protein>
<proteinExistence type="predicted"/>
<name>A0A9D1VN14_9FIRM</name>
<dbReference type="InterPro" id="IPR003607">
    <property type="entry name" value="HD/PDEase_dom"/>
</dbReference>
<comment type="caution">
    <text evidence="2">The sequence shown here is derived from an EMBL/GenBank/DDBJ whole genome shotgun (WGS) entry which is preliminary data.</text>
</comment>
<reference evidence="2" key="2">
    <citation type="submission" date="2021-04" db="EMBL/GenBank/DDBJ databases">
        <authorList>
            <person name="Gilroy R."/>
        </authorList>
    </citation>
    <scope>NUCLEOTIDE SEQUENCE</scope>
    <source>
        <strain evidence="2">ChiHjej12B11-1927</strain>
    </source>
</reference>
<gene>
    <name evidence="2" type="ORF">H9738_09320</name>
</gene>
<dbReference type="EMBL" id="DXFG01000193">
    <property type="protein sequence ID" value="HIX38049.1"/>
    <property type="molecule type" value="Genomic_DNA"/>
</dbReference>
<reference evidence="2" key="1">
    <citation type="journal article" date="2021" name="PeerJ">
        <title>Extensive microbial diversity within the chicken gut microbiome revealed by metagenomics and culture.</title>
        <authorList>
            <person name="Gilroy R."/>
            <person name="Ravi A."/>
            <person name="Getino M."/>
            <person name="Pursley I."/>
            <person name="Horton D.L."/>
            <person name="Alikhan N.F."/>
            <person name="Baker D."/>
            <person name="Gharbi K."/>
            <person name="Hall N."/>
            <person name="Watson M."/>
            <person name="Adriaenssens E.M."/>
            <person name="Foster-Nyarko E."/>
            <person name="Jarju S."/>
            <person name="Secka A."/>
            <person name="Antonio M."/>
            <person name="Oren A."/>
            <person name="Chaudhuri R.R."/>
            <person name="La Ragione R."/>
            <person name="Hildebrand F."/>
            <person name="Pallen M.J."/>
        </authorList>
    </citation>
    <scope>NUCLEOTIDE SEQUENCE</scope>
    <source>
        <strain evidence="2">ChiHjej12B11-1927</strain>
    </source>
</reference>
<dbReference type="SUPFAM" id="SSF109604">
    <property type="entry name" value="HD-domain/PDEase-like"/>
    <property type="match status" value="1"/>
</dbReference>
<organism evidence="2 3">
    <name type="scientific">Candidatus Blautia pullistercoris</name>
    <dbReference type="NCBI Taxonomy" id="2838499"/>
    <lineage>
        <taxon>Bacteria</taxon>
        <taxon>Bacillati</taxon>
        <taxon>Bacillota</taxon>
        <taxon>Clostridia</taxon>
        <taxon>Lachnospirales</taxon>
        <taxon>Lachnospiraceae</taxon>
        <taxon>Blautia</taxon>
    </lineage>
</organism>